<evidence type="ECO:0000313" key="4">
    <source>
        <dbReference type="Proteomes" id="UP000017981"/>
    </source>
</evidence>
<feature type="coiled-coil region" evidence="1">
    <location>
        <begin position="372"/>
        <end position="424"/>
    </location>
</feature>
<evidence type="ECO:0000256" key="1">
    <source>
        <dbReference type="SAM" id="Coils"/>
    </source>
</evidence>
<dbReference type="PANTHER" id="PTHR14136:SF17">
    <property type="entry name" value="BTB_POZ DOMAIN-CONTAINING PROTEIN KCTD9"/>
    <property type="match status" value="1"/>
</dbReference>
<keyword evidence="2" id="KW-0472">Membrane</keyword>
<name>T2INA4_CROWT</name>
<sequence length="490" mass="54378">MALTGAVFGAVGLAIALTLFACYLAYRAMKGDPRDAWIKNFAVAFAATGGTTFKNANLTDANFTKAILKSTDFRDATLTRTCFKNTEKLDRIRPGKTILRQPRVRELLITGDGYKKNYQDNDLRGANLDGANLNQANLKQCDLSEASLRATNLEWANLTEVSALQTNFTRCNLTGACLEAWNIDKTTILDNVDCQYVFLLEKPDKNGNRDRHPHDPDKVFQPGDFEQLYSKIMETVQLLLRNGVNSEAFKSGFQKIMAENPEITYDSIQGIEKKGKDVVVTVEVPKDADKGKIEHQFNEAYEMKLEAVKQTALLEAAKEHKQEIKELTKDITEIAKLALSNQPNVNTIIENKPMTNSPDNSQNITSGRDVILTNSNANLREISGNINNLIQQLPDQNNDEKTSIKELISQLQKAIESEDNLKDVQKVEALEEVEILTKAANKPEDSKLKKEAKRSSNVLAGIAKNLPHATKLVEGCNELLPAIAQLLGLS</sequence>
<dbReference type="AlphaFoldDB" id="T2INA4"/>
<dbReference type="Pfam" id="PF00805">
    <property type="entry name" value="Pentapeptide"/>
    <property type="match status" value="2"/>
</dbReference>
<feature type="coiled-coil region" evidence="1">
    <location>
        <begin position="310"/>
        <end position="337"/>
    </location>
</feature>
<proteinExistence type="predicted"/>
<keyword evidence="2" id="KW-0812">Transmembrane</keyword>
<dbReference type="Proteomes" id="UP000017981">
    <property type="component" value="Unassembled WGS sequence"/>
</dbReference>
<dbReference type="EMBL" id="CAQL01000176">
    <property type="protein sequence ID" value="CCQ54533.1"/>
    <property type="molecule type" value="Genomic_DNA"/>
</dbReference>
<dbReference type="InterPro" id="IPR001646">
    <property type="entry name" value="5peptide_repeat"/>
</dbReference>
<comment type="caution">
    <text evidence="3">The sequence shown here is derived from an EMBL/GenBank/DDBJ whole genome shotgun (WGS) entry which is preliminary data.</text>
</comment>
<evidence type="ECO:0000256" key="2">
    <source>
        <dbReference type="SAM" id="Phobius"/>
    </source>
</evidence>
<protein>
    <submittedName>
        <fullName evidence="3">FOG: HEAT repeat</fullName>
    </submittedName>
</protein>
<keyword evidence="2" id="KW-1133">Transmembrane helix</keyword>
<organism evidence="3 4">
    <name type="scientific">Crocosphaera watsonii WH 0005</name>
    <dbReference type="NCBI Taxonomy" id="423472"/>
    <lineage>
        <taxon>Bacteria</taxon>
        <taxon>Bacillati</taxon>
        <taxon>Cyanobacteriota</taxon>
        <taxon>Cyanophyceae</taxon>
        <taxon>Oscillatoriophycideae</taxon>
        <taxon>Chroococcales</taxon>
        <taxon>Aphanothecaceae</taxon>
        <taxon>Crocosphaera</taxon>
    </lineage>
</organism>
<keyword evidence="1" id="KW-0175">Coiled coil</keyword>
<reference evidence="3 4" key="1">
    <citation type="submission" date="2013-01" db="EMBL/GenBank/DDBJ databases">
        <authorList>
            <person name="Bench S."/>
        </authorList>
    </citation>
    <scope>NUCLEOTIDE SEQUENCE [LARGE SCALE GENOMIC DNA]</scope>
    <source>
        <strain evidence="3 4">WH 0005</strain>
    </source>
</reference>
<dbReference type="InterPro" id="IPR051082">
    <property type="entry name" value="Pentapeptide-BTB/POZ_domain"/>
</dbReference>
<evidence type="ECO:0000313" key="3">
    <source>
        <dbReference type="EMBL" id="CCQ54533.1"/>
    </source>
</evidence>
<dbReference type="Gene3D" id="2.160.20.80">
    <property type="entry name" value="E3 ubiquitin-protein ligase SopA"/>
    <property type="match status" value="2"/>
</dbReference>
<reference evidence="3 4" key="2">
    <citation type="submission" date="2013-09" db="EMBL/GenBank/DDBJ databases">
        <title>Whole genome comparison of six Crocosphaera watsonii strains with differing phenotypes.</title>
        <authorList>
            <person name="Bench S.R."/>
            <person name="Heller P."/>
            <person name="Frank I."/>
            <person name="Arciniega M."/>
            <person name="Shilova I.N."/>
            <person name="Zehr J.P."/>
        </authorList>
    </citation>
    <scope>NUCLEOTIDE SEQUENCE [LARGE SCALE GENOMIC DNA]</scope>
    <source>
        <strain evidence="3 4">WH 0005</strain>
    </source>
</reference>
<accession>T2INA4</accession>
<feature type="transmembrane region" description="Helical" evidence="2">
    <location>
        <begin position="6"/>
        <end position="26"/>
    </location>
</feature>
<dbReference type="PANTHER" id="PTHR14136">
    <property type="entry name" value="BTB_POZ DOMAIN-CONTAINING PROTEIN KCTD9"/>
    <property type="match status" value="1"/>
</dbReference>
<dbReference type="SUPFAM" id="SSF141571">
    <property type="entry name" value="Pentapeptide repeat-like"/>
    <property type="match status" value="1"/>
</dbReference>
<gene>
    <name evidence="3" type="ORF">CWATWH0005_1742</name>
</gene>